<evidence type="ECO:0000313" key="2">
    <source>
        <dbReference type="Proteomes" id="UP001157502"/>
    </source>
</evidence>
<gene>
    <name evidence="1" type="ORF">DPEC_G00180690</name>
</gene>
<reference evidence="1" key="1">
    <citation type="submission" date="2021-05" db="EMBL/GenBank/DDBJ databases">
        <authorList>
            <person name="Pan Q."/>
            <person name="Jouanno E."/>
            <person name="Zahm M."/>
            <person name="Klopp C."/>
            <person name="Cabau C."/>
            <person name="Louis A."/>
            <person name="Berthelot C."/>
            <person name="Parey E."/>
            <person name="Roest Crollius H."/>
            <person name="Montfort J."/>
            <person name="Robinson-Rechavi M."/>
            <person name="Bouchez O."/>
            <person name="Lampietro C."/>
            <person name="Lopez Roques C."/>
            <person name="Donnadieu C."/>
            <person name="Postlethwait J."/>
            <person name="Bobe J."/>
            <person name="Dillon D."/>
            <person name="Chandos A."/>
            <person name="von Hippel F."/>
            <person name="Guiguen Y."/>
        </authorList>
    </citation>
    <scope>NUCLEOTIDE SEQUENCE</scope>
    <source>
        <strain evidence="1">YG-Jan2019</strain>
    </source>
</reference>
<organism evidence="1 2">
    <name type="scientific">Dallia pectoralis</name>
    <name type="common">Alaska blackfish</name>
    <dbReference type="NCBI Taxonomy" id="75939"/>
    <lineage>
        <taxon>Eukaryota</taxon>
        <taxon>Metazoa</taxon>
        <taxon>Chordata</taxon>
        <taxon>Craniata</taxon>
        <taxon>Vertebrata</taxon>
        <taxon>Euteleostomi</taxon>
        <taxon>Actinopterygii</taxon>
        <taxon>Neopterygii</taxon>
        <taxon>Teleostei</taxon>
        <taxon>Protacanthopterygii</taxon>
        <taxon>Esociformes</taxon>
        <taxon>Umbridae</taxon>
        <taxon>Dallia</taxon>
    </lineage>
</organism>
<accession>A0ACC2GAB2</accession>
<keyword evidence="2" id="KW-1185">Reference proteome</keyword>
<dbReference type="Proteomes" id="UP001157502">
    <property type="component" value="Chromosome 15"/>
</dbReference>
<sequence>MFSFDEEMWKRICETRLEHTSDGAEIQPRKVIHEEEVSKIKAEGDHFDQTRKILDFVTAKGEAACYEFLMILDITRKRTLNDPELEQWISCFPFREDLEMTDYIVGPKPCQKYQAQLKDKARKITECAWKQSCGLLPESCRKEVTLSYTPLVLDTDVRSSDSILKIKSKKYKKTRPKKIKSFIPTAKQETLPVDLLKTHNKKILLVGKPGIGKTSVTHQMLKLWSEKDHRELDYLFYLDLGDISHSKQSLEDLLFNVYSEPKESRKEVLVDITSNSENVIIIFDGIADPSSLSIVKDIVEKLPEAKIVITSRPEESEDFMMDLSTDWFRVEVKGFSDESIRSYLTKMLSSHPDSLISVLNNLELFSLCHVPMYAQMVVACIYYNNSQASKQSWTTTKMYINILRHCIQKHSGKKQKDPEILIKNREKILSLAEMAFEATQEKTMNLSKLSCNVRNVQFAFLGALIIDVEPTASDTYSAFLHYTMQEFFGALWLLQNPDKISEVLQNCMTEDGKPIKHLIPYLCGLLNASNIRLVDVLVPAEQINEMRGWFFKDLVDSFLLPQTNHDLADGGPAEFETNVLFLCQCMYESQSTDACLLLLEKLEYKLDLSGEHLDPHHCCAVSYVINQSLEKKVDLNLDNCTVSDQGLRLILGALKNVSSLGSEPSLLCEFWITLLQSEAEMDFTSLLVLCGNDLHLPVQGESRVFERAEEVMKKSLERVNLCLHWDQKTNLSESLSKSILECLPNINKLCFASLKDQRGSSEMLDEEEKRVLLHLCRKAGLYQRETFQRAVNNLLSMFSMYQTERYDILLDLYSYVKDKVNQTGRSVLALLKPLYQPAPAVWYIDLSKRKTSVLLEVLKLQPEKKLVELKDWSDEESEVRCFLQCLPYISQLSFSTQPDSIGSPEVRREKTFLLNLCLQTALHDRENLQTTIEKVLSLTNKYYNEKLDFLLDLYSHVKDYETQRGRSVLPALQPVYQSAPAVWYIDLSERKTSVLLEVLKLQPEKKLVELKDWSDEESEVRCFLQCLPYISQLRFYPDVSKLSDQIKFLVDLLSQAAEWEEQTGETTLNLVSSVCTYSTFPFHKEGIPKQSDILLDLYSHVKDYETQTGRSVLPALQPVYQSAPAVWYIYLSKRKTSVLLEVLKLQPEKKPVELKGWSDEESEVRCFLQCLPYISQLNFSAQPDSIGSPEVKREKIFLLNLCLQAALHDRENLQTTIEKVWSLSIKYYNEKLDFLLDLYSHVKDYETQTGRSVLPALQPVYQSAPAVWYIDLSERKTSVLLEVLKLQPEKKPVVLKRWLYEESEVRCFLQCLPYISQLRFYPDVSKLSDQIKFLVDLLSQAAEWEEQTGETTLNLVSSVCTYSTFPFHKEGIPKQSDILLDLYSHVKDYETQTGRSVLPALQPVYQSAPAVWYIYLSKRKTSVLLEVLKLQPEKKPVELKGWSDEESEVRCFLQCLPYISQLNFSAQPDSIGSPEVKREKIFLLNLCLQAALHDRENLQTTIEKVWSLSIKYYNEKLDFLLDLYSHVKDYETQTGRSVLPALQPVYQSAPAVWYIDLSERKTSVLLEVLKLQPEKKPVVLKRWLYEESEVRCFLQCLPYISQLRFDPYVSKLSDQIKFLVDLLSQAAEWEEQTGETTLNLVSSVCTYSTFPFSDDYFDDNRFYQSDFLLDLYSHVKDYETQTGRSVLPALQPVYQSAPAVWYIDLSERKTSVLLEVLKLQPEKKPVVLKRWLYEESEVRCFLQCLPYISQLRFDPYVSKLSDQIKFLVDLLSQAAEWEEQTGETTLNLVSSVCTYSTFPFHKEGIPKQSDILLDLYSHVKDYETQTGRSVLPALQPVYQSAPAVWSIDLSERKTSVLLEVLKLQPEKKLVELKGWSDEESEVRSFLQCLPYISQLRFCAYDSDLSKQVKFLVDLLSQAAVWEEQTGETTLNLVSSVCTFSTFPFHKEGITKQSDFLLDLYSHVKDYETQTGRSVLPALQSVYQSASPAVWYIDLSERKTSVLLEVLKLQPEKKPVVLKRWLYEESEVRCFLQCLPYISQLRFDPYVSKLSDQIKFLVDLLSQAAEWEEQTGETTLNLVSSVCTYSTFPFHFENNSKQSDILLDLYSHVKDYETQTGRSVLPALQPVYQSAPAVWSIDLSERKTSVLLEVLKLQPEKKPVELKGWSDEESEVRCFLQCLPYISQLSCDDEMFFQRVCESIPVSSREDSQLLVSLLQALGSTLSLGGHLPRKTCRSVGRVLGLCPSSVDLTLTPRKISVQGTRLLLSKGCRLHKLRLSVVMAVKLSRVFRRTGRGFIPLTVPELSLVPDSRQTSERQLSRALSSVAFLLRVWTVHSLDLTDFCFQGHSVILLLSHQGPLTLRLQSDTLQKLVVTVFIAQDEDLTQRFLEKVGGDLTSCRLDWEVFYSLLQNSTHNITVDLRKNRLLEKNISVLLPFLRRIVFKRPSSSFLMSTIREIYERRDSVSVSSLLRSSDRWINLSSRELDRVDCASLCYTLQHSHQVKVNLLWTSLPPEAIESILRLLDRVSLLSVDRKLLLSFLQCCTASPIQQEALPLTAVWLLRALNHRLDFSCSSALDLSADDQGEALCLTTDHCRAITAVLEQSGHITELVKDPTKTQTRKRTRNQSQTDAQPQLKKLKLTAHQTHTQSQVQPRVQLNLRDCEVEDEALRELFPVLHCVKLSLSKVQLLQLVDLVCEGGEEEILRHTESLVRALDEEIDLSETRLDQKTCRSLALVLEHSERLTELDLSHCQLTDQHLDILITHLNKVQVLDLSHNYLTDTLTNRIVQLVSTNPSIQTVRLNNNRIQDRRPFLKDPRFEIW</sequence>
<comment type="caution">
    <text evidence="1">The sequence shown here is derived from an EMBL/GenBank/DDBJ whole genome shotgun (WGS) entry which is preliminary data.</text>
</comment>
<proteinExistence type="predicted"/>
<protein>
    <submittedName>
        <fullName evidence="1">Uncharacterized protein</fullName>
    </submittedName>
</protein>
<evidence type="ECO:0000313" key="1">
    <source>
        <dbReference type="EMBL" id="KAJ8000492.1"/>
    </source>
</evidence>
<dbReference type="EMBL" id="CM055742">
    <property type="protein sequence ID" value="KAJ8000492.1"/>
    <property type="molecule type" value="Genomic_DNA"/>
</dbReference>
<name>A0ACC2GAB2_DALPE</name>